<evidence type="ECO:0000313" key="1">
    <source>
        <dbReference type="EMBL" id="EDV01021.1"/>
    </source>
</evidence>
<proteinExistence type="predicted"/>
<evidence type="ECO:0000313" key="2">
    <source>
        <dbReference type="Proteomes" id="UP000003146"/>
    </source>
</evidence>
<dbReference type="HOGENOM" id="CLU_066812_0_0_10"/>
<dbReference type="Proteomes" id="UP000003146">
    <property type="component" value="Unassembled WGS sequence"/>
</dbReference>
<sequence length="330" mass="38096">MFCVGCSPRDDIKLNDIQVEFTDFAETDSLLFVSLSEEIIEEPSEMKLWYNFLIINDFNKSGDNFISFYSLEKNEIIETRMNKGMGPGEMLSCSINILGDDLWLYDMSKSNIVCFPLLEISNDRLKPLQYQLSKYYYDIAMLNDTIMVGSNDLTINKKISFVNIKNGDIRYSGEYSYVNPNIPMSSFIDACNSYIEVNPKTKDILLAYRYTDVIEIYDSEGNLKNSVHGPDCFEIKFQPGSYGMRKTKETRKAFVNAYVTEKHIYLLYSGCTREEKNWSDGNEIFVYSWSGVPEKRYILNQPVYSFAVDECSGYIYSYSLESSELIKAVM</sequence>
<reference evidence="1 2" key="2">
    <citation type="submission" date="2008-04" db="EMBL/GenBank/DDBJ databases">
        <authorList>
            <person name="Fulton L."/>
            <person name="Clifton S."/>
            <person name="Fulton B."/>
            <person name="Xu J."/>
            <person name="Minx P."/>
            <person name="Pepin K.H."/>
            <person name="Johnson M."/>
            <person name="Thiruvilangam P."/>
            <person name="Bhonagiri V."/>
            <person name="Nash W.E."/>
            <person name="Mardis E.R."/>
            <person name="Wilson R.K."/>
        </authorList>
    </citation>
    <scope>NUCLEOTIDE SEQUENCE [LARGE SCALE GENOMIC DNA]</scope>
    <source>
        <strain evidence="1 2">DSM 17136</strain>
    </source>
</reference>
<dbReference type="EMBL" id="ABIY02000083">
    <property type="protein sequence ID" value="EDV01021.1"/>
    <property type="molecule type" value="Genomic_DNA"/>
</dbReference>
<dbReference type="RefSeq" id="WP_007569402.1">
    <property type="nucleotide sequence ID" value="NZ_DS981487.1"/>
</dbReference>
<evidence type="ECO:0008006" key="3">
    <source>
        <dbReference type="Google" id="ProtNLM"/>
    </source>
</evidence>
<reference evidence="1 2" key="1">
    <citation type="submission" date="2008-04" db="EMBL/GenBank/DDBJ databases">
        <title>Draft genome sequence of Bacteroides coprocola (DSM 17136).</title>
        <authorList>
            <person name="Sudarsanam P."/>
            <person name="Ley R."/>
            <person name="Guruge J."/>
            <person name="Turnbaugh P.J."/>
            <person name="Mahowald M."/>
            <person name="Liep D."/>
            <person name="Gordon J."/>
        </authorList>
    </citation>
    <scope>NUCLEOTIDE SEQUENCE [LARGE SCALE GENOMIC DNA]</scope>
    <source>
        <strain evidence="1 2">DSM 17136</strain>
    </source>
</reference>
<dbReference type="Pfam" id="PF15869">
    <property type="entry name" value="TolB_like"/>
    <property type="match status" value="1"/>
</dbReference>
<dbReference type="SUPFAM" id="SSF50969">
    <property type="entry name" value="YVTN repeat-like/Quinoprotein amine dehydrogenase"/>
    <property type="match status" value="1"/>
</dbReference>
<accession>B3JJ04</accession>
<organism evidence="1 2">
    <name type="scientific">Phocaeicola coprocola DSM 17136</name>
    <dbReference type="NCBI Taxonomy" id="470145"/>
    <lineage>
        <taxon>Bacteria</taxon>
        <taxon>Pseudomonadati</taxon>
        <taxon>Bacteroidota</taxon>
        <taxon>Bacteroidia</taxon>
        <taxon>Bacteroidales</taxon>
        <taxon>Bacteroidaceae</taxon>
        <taxon>Phocaeicola</taxon>
    </lineage>
</organism>
<gene>
    <name evidence="1" type="ORF">BACCOP_01866</name>
</gene>
<dbReference type="InterPro" id="IPR011044">
    <property type="entry name" value="Quino_amine_DH_bsu"/>
</dbReference>
<name>B3JJ04_9BACT</name>
<dbReference type="AlphaFoldDB" id="B3JJ04"/>
<comment type="caution">
    <text evidence="1">The sequence shown here is derived from an EMBL/GenBank/DDBJ whole genome shotgun (WGS) entry which is preliminary data.</text>
</comment>
<dbReference type="eggNOG" id="COG3391">
    <property type="taxonomic scope" value="Bacteria"/>
</dbReference>
<protein>
    <recommendedName>
        <fullName evidence="3">TolB-like 6-blade propeller-like</fullName>
    </recommendedName>
</protein>
<dbReference type="STRING" id="470145.BACCOP_01866"/>